<dbReference type="AlphaFoldDB" id="A0A5C6B0C9"/>
<accession>A0A5C6B0C9</accession>
<gene>
    <name evidence="1" type="ORF">Pla52n_30770</name>
</gene>
<proteinExistence type="predicted"/>
<dbReference type="EMBL" id="SJPN01000003">
    <property type="protein sequence ID" value="TWU05031.1"/>
    <property type="molecule type" value="Genomic_DNA"/>
</dbReference>
<sequence length="532" mass="58463">MHAGKLTDRCPYFPQRFGQKLSVVESLSHLLGADADPVAAGYHLRQLAEGPPDTGIVLLAQLAAADSILEQSDPAILGAILRVMHNSIAKSIQDQPQQTIEKLDHTVIRSVAERLPEAATNRHLLLHLLAIMRSAESLKALVAILIQRPPQDWMNAGLVLSPLMQRNDWPIEAFFPECLACLPHPSLAASLLDLANYLTRSGRVDGHLAADHLETLNHLLGSVATRLGHFEENPRTLGNDVEEVQKRLSEAVALAVSLCDAVALIGDESSIGKLNQAVGLRHRRVQCEAAGALAKLGDEEGRKRLIELAGDPAARLRAIAYADELGWGDEIDESNRSDAATAEAELALWLTQPHQMGVPPTHVEFIETRRLMWPSFNDPVDVHLVRFEYSMGANVYSNIGMTGPSVYTMSCDLADMPVDDIYAIYAGWQAEHPDIFTVAADSLNEAQHRVMDVFGQHLQHLGYESIRPELLGLFLDERAGVFRGEREGTQCIIVTDGLETIDQPTAGRLRPLTASDAFHLYKGRKMLRTFNS</sequence>
<protein>
    <recommendedName>
        <fullName evidence="3">HEAT repeat protein</fullName>
    </recommendedName>
</protein>
<comment type="caution">
    <text evidence="1">The sequence shown here is derived from an EMBL/GenBank/DDBJ whole genome shotgun (WGS) entry which is preliminary data.</text>
</comment>
<evidence type="ECO:0000313" key="1">
    <source>
        <dbReference type="EMBL" id="TWU05031.1"/>
    </source>
</evidence>
<evidence type="ECO:0000313" key="2">
    <source>
        <dbReference type="Proteomes" id="UP000320176"/>
    </source>
</evidence>
<dbReference type="Proteomes" id="UP000320176">
    <property type="component" value="Unassembled WGS sequence"/>
</dbReference>
<evidence type="ECO:0008006" key="3">
    <source>
        <dbReference type="Google" id="ProtNLM"/>
    </source>
</evidence>
<dbReference type="InterPro" id="IPR011989">
    <property type="entry name" value="ARM-like"/>
</dbReference>
<keyword evidence="2" id="KW-1185">Reference proteome</keyword>
<dbReference type="RefSeq" id="WP_342190258.1">
    <property type="nucleotide sequence ID" value="NZ_CP151726.1"/>
</dbReference>
<organism evidence="1 2">
    <name type="scientific">Stieleria varia</name>
    <dbReference type="NCBI Taxonomy" id="2528005"/>
    <lineage>
        <taxon>Bacteria</taxon>
        <taxon>Pseudomonadati</taxon>
        <taxon>Planctomycetota</taxon>
        <taxon>Planctomycetia</taxon>
        <taxon>Pirellulales</taxon>
        <taxon>Pirellulaceae</taxon>
        <taxon>Stieleria</taxon>
    </lineage>
</organism>
<dbReference type="Gene3D" id="1.25.10.10">
    <property type="entry name" value="Leucine-rich Repeat Variant"/>
    <property type="match status" value="1"/>
</dbReference>
<reference evidence="1 2" key="1">
    <citation type="submission" date="2019-02" db="EMBL/GenBank/DDBJ databases">
        <title>Deep-cultivation of Planctomycetes and their phenomic and genomic characterization uncovers novel biology.</title>
        <authorList>
            <person name="Wiegand S."/>
            <person name="Jogler M."/>
            <person name="Boedeker C."/>
            <person name="Pinto D."/>
            <person name="Vollmers J."/>
            <person name="Rivas-Marin E."/>
            <person name="Kohn T."/>
            <person name="Peeters S.H."/>
            <person name="Heuer A."/>
            <person name="Rast P."/>
            <person name="Oberbeckmann S."/>
            <person name="Bunk B."/>
            <person name="Jeske O."/>
            <person name="Meyerdierks A."/>
            <person name="Storesund J.E."/>
            <person name="Kallscheuer N."/>
            <person name="Luecker S."/>
            <person name="Lage O.M."/>
            <person name="Pohl T."/>
            <person name="Merkel B.J."/>
            <person name="Hornburger P."/>
            <person name="Mueller R.-W."/>
            <person name="Bruemmer F."/>
            <person name="Labrenz M."/>
            <person name="Spormann A.M."/>
            <person name="Op Den Camp H."/>
            <person name="Overmann J."/>
            <person name="Amann R."/>
            <person name="Jetten M.S.M."/>
            <person name="Mascher T."/>
            <person name="Medema M.H."/>
            <person name="Devos D.P."/>
            <person name="Kaster A.-K."/>
            <person name="Ovreas L."/>
            <person name="Rohde M."/>
            <person name="Galperin M.Y."/>
            <person name="Jogler C."/>
        </authorList>
    </citation>
    <scope>NUCLEOTIDE SEQUENCE [LARGE SCALE GENOMIC DNA]</scope>
    <source>
        <strain evidence="1 2">Pla52n</strain>
    </source>
</reference>
<name>A0A5C6B0C9_9BACT</name>